<accession>A0AAX1UMU4</accession>
<sequence>MAKTDLTITIKATGDVPEGSITRAIRNLLDYEFTPVSLKRDAEKHTATLTIETSSPGDEI</sequence>
<dbReference type="EMBL" id="QWGP01000005">
    <property type="protein sequence ID" value="RHZ96483.1"/>
    <property type="molecule type" value="Genomic_DNA"/>
</dbReference>
<evidence type="ECO:0000313" key="1">
    <source>
        <dbReference type="EMBL" id="RHZ96483.1"/>
    </source>
</evidence>
<name>A0AAX1UMU4_CERSP</name>
<gene>
    <name evidence="1" type="ORF">D1114_07175</name>
</gene>
<dbReference type="Proteomes" id="UP000266305">
    <property type="component" value="Unassembled WGS sequence"/>
</dbReference>
<comment type="caution">
    <text evidence="1">The sequence shown here is derived from an EMBL/GenBank/DDBJ whole genome shotgun (WGS) entry which is preliminary data.</text>
</comment>
<protein>
    <submittedName>
        <fullName evidence="1">Uncharacterized protein</fullName>
    </submittedName>
</protein>
<organism evidence="1 2">
    <name type="scientific">Cereibacter sphaeroides</name>
    <name type="common">Rhodobacter sphaeroides</name>
    <dbReference type="NCBI Taxonomy" id="1063"/>
    <lineage>
        <taxon>Bacteria</taxon>
        <taxon>Pseudomonadati</taxon>
        <taxon>Pseudomonadota</taxon>
        <taxon>Alphaproteobacteria</taxon>
        <taxon>Rhodobacterales</taxon>
        <taxon>Paracoccaceae</taxon>
        <taxon>Cereibacter</taxon>
    </lineage>
</organism>
<proteinExistence type="predicted"/>
<evidence type="ECO:0000313" key="2">
    <source>
        <dbReference type="Proteomes" id="UP000266305"/>
    </source>
</evidence>
<reference evidence="1 2" key="1">
    <citation type="submission" date="2018-08" db="EMBL/GenBank/DDBJ databases">
        <title>Draft genome sequence of Rhodobacter sphaeroides FY.</title>
        <authorList>
            <person name="Rayyan A."/>
            <person name="Meyer T.E."/>
            <person name="Kyndt J.A."/>
        </authorList>
    </citation>
    <scope>NUCLEOTIDE SEQUENCE [LARGE SCALE GENOMIC DNA]</scope>
    <source>
        <strain evidence="1 2">FY</strain>
    </source>
</reference>
<dbReference type="AlphaFoldDB" id="A0AAX1UMU4"/>
<dbReference type="RefSeq" id="WP_118999710.1">
    <property type="nucleotide sequence ID" value="NZ_QWGP01000005.1"/>
</dbReference>